<gene>
    <name evidence="2" type="ORF">RND71_015562</name>
</gene>
<dbReference type="AlphaFoldDB" id="A0AAE1S741"/>
<name>A0AAE1S741_9SOLA</name>
<dbReference type="PANTHER" id="PTHR47820:SF3">
    <property type="entry name" value="OS07G0499800 PROTEIN"/>
    <property type="match status" value="1"/>
</dbReference>
<protein>
    <submittedName>
        <fullName evidence="2">Uncharacterized protein</fullName>
    </submittedName>
</protein>
<organism evidence="2 3">
    <name type="scientific">Anisodus tanguticus</name>
    <dbReference type="NCBI Taxonomy" id="243964"/>
    <lineage>
        <taxon>Eukaryota</taxon>
        <taxon>Viridiplantae</taxon>
        <taxon>Streptophyta</taxon>
        <taxon>Embryophyta</taxon>
        <taxon>Tracheophyta</taxon>
        <taxon>Spermatophyta</taxon>
        <taxon>Magnoliopsida</taxon>
        <taxon>eudicotyledons</taxon>
        <taxon>Gunneridae</taxon>
        <taxon>Pentapetalae</taxon>
        <taxon>asterids</taxon>
        <taxon>lamiids</taxon>
        <taxon>Solanales</taxon>
        <taxon>Solanaceae</taxon>
        <taxon>Solanoideae</taxon>
        <taxon>Hyoscyameae</taxon>
        <taxon>Anisodus</taxon>
    </lineage>
</organism>
<feature type="compositionally biased region" description="Acidic residues" evidence="1">
    <location>
        <begin position="25"/>
        <end position="59"/>
    </location>
</feature>
<reference evidence="2" key="1">
    <citation type="submission" date="2023-12" db="EMBL/GenBank/DDBJ databases">
        <title>Genome assembly of Anisodus tanguticus.</title>
        <authorList>
            <person name="Wang Y.-J."/>
        </authorList>
    </citation>
    <scope>NUCLEOTIDE SEQUENCE</scope>
    <source>
        <strain evidence="2">KB-2021</strain>
        <tissue evidence="2">Leaf</tissue>
    </source>
</reference>
<keyword evidence="3" id="KW-1185">Reference proteome</keyword>
<accession>A0AAE1S741</accession>
<dbReference type="EMBL" id="JAVYJV010000008">
    <property type="protein sequence ID" value="KAK4364204.1"/>
    <property type="molecule type" value="Genomic_DNA"/>
</dbReference>
<feature type="compositionally biased region" description="Polar residues" evidence="1">
    <location>
        <begin position="1"/>
        <end position="13"/>
    </location>
</feature>
<feature type="compositionally biased region" description="Low complexity" evidence="1">
    <location>
        <begin position="91"/>
        <end position="104"/>
    </location>
</feature>
<evidence type="ECO:0000313" key="3">
    <source>
        <dbReference type="Proteomes" id="UP001291623"/>
    </source>
</evidence>
<sequence length="223" mass="25754">MASRSQQLPNSKSSHVEEEIPSQAAEDEQEEVEQNEREEEDEVREEEEEEDEWSYDDDSEVIIHQNTSSQTLQSWNTNHDQEVTDYSYHFPSPSSLLSQSSKIPSGRHPSTEMELIHEMRGHMEQLHQEIFEIRRSMKSCMNMQMKLQRSIKQDIADAISQLGQKSRGNSDNKGSNKGKCCICCEEPVDSLLYRFRLTDESVSAGSTNHPLYMIEKRKGKLLL</sequence>
<dbReference type="Proteomes" id="UP001291623">
    <property type="component" value="Unassembled WGS sequence"/>
</dbReference>
<feature type="region of interest" description="Disordered" evidence="1">
    <location>
        <begin position="86"/>
        <end position="109"/>
    </location>
</feature>
<evidence type="ECO:0000313" key="2">
    <source>
        <dbReference type="EMBL" id="KAK4364204.1"/>
    </source>
</evidence>
<dbReference type="PANTHER" id="PTHR47820">
    <property type="entry name" value="BNAC05G24000D PROTEIN"/>
    <property type="match status" value="1"/>
</dbReference>
<feature type="region of interest" description="Disordered" evidence="1">
    <location>
        <begin position="1"/>
        <end position="59"/>
    </location>
</feature>
<proteinExistence type="predicted"/>
<comment type="caution">
    <text evidence="2">The sequence shown here is derived from an EMBL/GenBank/DDBJ whole genome shotgun (WGS) entry which is preliminary data.</text>
</comment>
<evidence type="ECO:0000256" key="1">
    <source>
        <dbReference type="SAM" id="MobiDB-lite"/>
    </source>
</evidence>